<reference evidence="1" key="1">
    <citation type="journal article" date="2020" name="Phytopathology">
        <title>Genome sequence of the chestnut blight fungus Cryphonectria parasitica EP155: A fundamental resource for an archetypical invasive plant pathogen.</title>
        <authorList>
            <person name="Crouch J.A."/>
            <person name="Dawe A."/>
            <person name="Aerts A."/>
            <person name="Barry K."/>
            <person name="Churchill A.C.L."/>
            <person name="Grimwood J."/>
            <person name="Hillman B."/>
            <person name="Milgroom M.G."/>
            <person name="Pangilinan J."/>
            <person name="Smith M."/>
            <person name="Salamov A."/>
            <person name="Schmutz J."/>
            <person name="Yadav J."/>
            <person name="Grigoriev I.V."/>
            <person name="Nuss D."/>
        </authorList>
    </citation>
    <scope>NUCLEOTIDE SEQUENCE</scope>
    <source>
        <strain evidence="1">EP155</strain>
    </source>
</reference>
<gene>
    <name evidence="1" type="ORF">M406DRAFT_329135</name>
</gene>
<dbReference type="EMBL" id="MU032346">
    <property type="protein sequence ID" value="KAF3768094.1"/>
    <property type="molecule type" value="Genomic_DNA"/>
</dbReference>
<sequence length="215" mass="24183">MQVETNSGKCKQNILSGFHLGHDSSLLESSGTNGPGLTIKCVAGWDRPSGQPGTTQKDAKKEYEWEASSPCHFVFRFSNELGDKKPVTITLITPVRAQTLSVKRKSPFETLTVHVEPMPLQVGLGFPLKRLQESGFFQGTRKSGHLIHGTTLVHWCPTGFNSLPRESLARITLSPNVLLILAPFRNHTNERACTENMSIRSYRFHYPHPKRYRDR</sequence>
<evidence type="ECO:0000313" key="1">
    <source>
        <dbReference type="EMBL" id="KAF3768094.1"/>
    </source>
</evidence>
<dbReference type="AlphaFoldDB" id="A0A9P5CR18"/>
<dbReference type="RefSeq" id="XP_040779055.1">
    <property type="nucleotide sequence ID" value="XM_040920399.1"/>
</dbReference>
<comment type="caution">
    <text evidence="1">The sequence shown here is derived from an EMBL/GenBank/DDBJ whole genome shotgun (WGS) entry which is preliminary data.</text>
</comment>
<organism evidence="1 2">
    <name type="scientific">Cryphonectria parasitica (strain ATCC 38755 / EP155)</name>
    <dbReference type="NCBI Taxonomy" id="660469"/>
    <lineage>
        <taxon>Eukaryota</taxon>
        <taxon>Fungi</taxon>
        <taxon>Dikarya</taxon>
        <taxon>Ascomycota</taxon>
        <taxon>Pezizomycotina</taxon>
        <taxon>Sordariomycetes</taxon>
        <taxon>Sordariomycetidae</taxon>
        <taxon>Diaporthales</taxon>
        <taxon>Cryphonectriaceae</taxon>
        <taxon>Cryphonectria-Endothia species complex</taxon>
        <taxon>Cryphonectria</taxon>
    </lineage>
</organism>
<name>A0A9P5CR18_CRYP1</name>
<proteinExistence type="predicted"/>
<protein>
    <submittedName>
        <fullName evidence="1">Uncharacterized protein</fullName>
    </submittedName>
</protein>
<dbReference type="GeneID" id="63837528"/>
<keyword evidence="2" id="KW-1185">Reference proteome</keyword>
<accession>A0A9P5CR18</accession>
<evidence type="ECO:0000313" key="2">
    <source>
        <dbReference type="Proteomes" id="UP000803844"/>
    </source>
</evidence>
<dbReference type="Proteomes" id="UP000803844">
    <property type="component" value="Unassembled WGS sequence"/>
</dbReference>